<evidence type="ECO:0000259" key="2">
    <source>
        <dbReference type="Pfam" id="PF12923"/>
    </source>
</evidence>
<dbReference type="EMBL" id="KE684630">
    <property type="protein sequence ID" value="ERE65374.1"/>
    <property type="molecule type" value="Genomic_DNA"/>
</dbReference>
<organism evidence="3 5">
    <name type="scientific">Cricetulus griseus</name>
    <name type="common">Chinese hamster</name>
    <name type="synonym">Cricetulus barabensis griseus</name>
    <dbReference type="NCBI Taxonomy" id="10029"/>
    <lineage>
        <taxon>Eukaryota</taxon>
        <taxon>Metazoa</taxon>
        <taxon>Chordata</taxon>
        <taxon>Craniata</taxon>
        <taxon>Vertebrata</taxon>
        <taxon>Euteleostomi</taxon>
        <taxon>Mammalia</taxon>
        <taxon>Eutheria</taxon>
        <taxon>Euarchontoglires</taxon>
        <taxon>Glires</taxon>
        <taxon>Rodentia</taxon>
        <taxon>Myomorpha</taxon>
        <taxon>Muroidea</taxon>
        <taxon>Cricetidae</taxon>
        <taxon>Cricetinae</taxon>
        <taxon>Cricetulus</taxon>
    </lineage>
</organism>
<evidence type="ECO:0000313" key="5">
    <source>
        <dbReference type="Proteomes" id="UP000001075"/>
    </source>
</evidence>
<reference evidence="5" key="1">
    <citation type="journal article" date="2011" name="Nat. Biotechnol.">
        <title>The genomic sequence of the Chinese hamster ovary (CHO)-K1 cell line.</title>
        <authorList>
            <person name="Xu X."/>
            <person name="Nagarajan H."/>
            <person name="Lewis N.E."/>
            <person name="Pan S."/>
            <person name="Cai Z."/>
            <person name="Liu X."/>
            <person name="Chen W."/>
            <person name="Xie M."/>
            <person name="Wang W."/>
            <person name="Hammond S."/>
            <person name="Andersen M.R."/>
            <person name="Neff N."/>
            <person name="Passarelli B."/>
            <person name="Koh W."/>
            <person name="Fan H.C."/>
            <person name="Wang J."/>
            <person name="Gui Y."/>
            <person name="Lee K.H."/>
            <person name="Betenbaugh M.J."/>
            <person name="Quake S.R."/>
            <person name="Famili I."/>
            <person name="Palsson B.O."/>
            <person name="Wang J."/>
        </authorList>
    </citation>
    <scope>NUCLEOTIDE SEQUENCE [LARGE SCALE GENOMIC DNA]</scope>
    <source>
        <strain evidence="5">CHO K1 cell line</strain>
    </source>
</reference>
<accession>G3HWU7</accession>
<gene>
    <name evidence="4" type="ORF">H671_xg20291</name>
    <name evidence="3" type="ORF">I79_015460</name>
</gene>
<evidence type="ECO:0000313" key="4">
    <source>
        <dbReference type="EMBL" id="ERE65374.1"/>
    </source>
</evidence>
<reference evidence="4" key="4">
    <citation type="submission" date="2013-03" db="EMBL/GenBank/DDBJ databases">
        <title>Chinese hamster genome sequenced from sorted chromosomes.</title>
        <authorList>
            <person name="Brinkrolf K."/>
            <person name="Rupp O."/>
            <person name="Laux H."/>
            <person name="Kollin F."/>
            <person name="Ernst W."/>
            <person name="Linke B."/>
            <person name="Kofler R."/>
            <person name="Romand S."/>
            <person name="Hesse F."/>
            <person name="Budach W.E."/>
            <person name="Galosy S."/>
            <person name="Muller D."/>
            <person name="Noll T."/>
            <person name="Wienberg J."/>
            <person name="Jostock T."/>
            <person name="Leonard M."/>
            <person name="Grillari J."/>
            <person name="Tauch A."/>
            <person name="Goesmann A."/>
            <person name="Helk B."/>
            <person name="Mott J.E."/>
            <person name="Puehler A."/>
            <person name="Borth N."/>
        </authorList>
    </citation>
    <scope>NUCLEOTIDE SEQUENCE</scope>
    <source>
        <strain evidence="4">17A/GY</strain>
    </source>
</reference>
<comment type="similarity">
    <text evidence="1">Belongs to the RRP7 family.</text>
</comment>
<dbReference type="InterPro" id="IPR024326">
    <property type="entry name" value="RRP7_C"/>
</dbReference>
<dbReference type="InterPro" id="IPR040446">
    <property type="entry name" value="RRP7"/>
</dbReference>
<evidence type="ECO:0000313" key="6">
    <source>
        <dbReference type="Proteomes" id="UP000030759"/>
    </source>
</evidence>
<reference evidence="6" key="3">
    <citation type="journal article" date="2013" name="Nat. Biotechnol.">
        <title>Chinese hamster genome sequenced from sorted chromosomes.</title>
        <authorList>
            <person name="Brinkrolf K."/>
            <person name="Rupp O."/>
            <person name="Laux H."/>
            <person name="Kollin F."/>
            <person name="Ernst W."/>
            <person name="Linke B."/>
            <person name="Kofler R."/>
            <person name="Romand S."/>
            <person name="Hesse F."/>
            <person name="Budach W.E."/>
            <person name="Galosy S."/>
            <person name="Muller D."/>
            <person name="Noll T."/>
            <person name="Wienberg J."/>
            <person name="Jostock T."/>
            <person name="Leonard M."/>
            <person name="Grillari J."/>
            <person name="Tauch A."/>
            <person name="Goesmann A."/>
            <person name="Helk B."/>
            <person name="Mott J.E."/>
            <person name="Puhler A."/>
            <person name="Borth N."/>
        </authorList>
    </citation>
    <scope>NUCLEOTIDE SEQUENCE [LARGE SCALE GENOMIC DNA]</scope>
    <source>
        <strain evidence="6">17A/GY</strain>
    </source>
</reference>
<feature type="domain" description="Ribosomal RNA-processing protein 7 C-terminal" evidence="2">
    <location>
        <begin position="6"/>
        <end position="78"/>
    </location>
</feature>
<dbReference type="Proteomes" id="UP000030759">
    <property type="component" value="Unassembled WGS sequence"/>
</dbReference>
<name>G3HWU7_CRIGR</name>
<dbReference type="AlphaFoldDB" id="G3HWU7"/>
<dbReference type="GO" id="GO:0006364">
    <property type="term" value="P:rRNA processing"/>
    <property type="evidence" value="ECO:0007669"/>
    <property type="project" value="TreeGrafter"/>
</dbReference>
<dbReference type="GO" id="GO:0032545">
    <property type="term" value="C:CURI complex"/>
    <property type="evidence" value="ECO:0007669"/>
    <property type="project" value="TreeGrafter"/>
</dbReference>
<dbReference type="GO" id="GO:0034456">
    <property type="term" value="C:UTP-C complex"/>
    <property type="evidence" value="ECO:0007669"/>
    <property type="project" value="TreeGrafter"/>
</dbReference>
<proteinExistence type="inferred from homology"/>
<protein>
    <submittedName>
        <fullName evidence="4">Putative ribosomal RNA-processing protein 7</fullName>
    </submittedName>
    <submittedName>
        <fullName evidence="3">Ribosomal RNA-processing protein 7-like A</fullName>
    </submittedName>
</protein>
<dbReference type="STRING" id="10029.G3HWU7"/>
<evidence type="ECO:0000256" key="1">
    <source>
        <dbReference type="ARBA" id="ARBA00006110"/>
    </source>
</evidence>
<reference evidence="3" key="2">
    <citation type="submission" date="2011-08" db="EMBL/GenBank/DDBJ databases">
        <title>The genomic sequence of the Chinese hamster ovary CHO-K1 cell line.</title>
        <authorList>
            <person name="Xu X."/>
            <person name="Nagarajan H."/>
            <person name="Lewis N.E."/>
            <person name="Pan S."/>
            <person name="Cai Z."/>
            <person name="Liu X."/>
            <person name="Chen W."/>
            <person name="Xie M."/>
            <person name="Wang W."/>
            <person name="Hammond S."/>
            <person name="Andersen M.R."/>
            <person name="Neff N."/>
            <person name="Passarelli B."/>
            <person name="Koh W."/>
            <person name="Fan C.H."/>
            <person name="Wang J."/>
            <person name="Gui Y."/>
            <person name="Lee K.H."/>
            <person name="Betenbaugh M.J."/>
            <person name="Quake S.R."/>
            <person name="Famili I."/>
            <person name="Palsson B.O."/>
            <person name="Wang J."/>
        </authorList>
    </citation>
    <scope>NUCLEOTIDE SEQUENCE</scope>
</reference>
<dbReference type="Proteomes" id="UP000001075">
    <property type="component" value="Unassembled WGS sequence"/>
</dbReference>
<dbReference type="PANTHER" id="PTHR13191">
    <property type="entry name" value="RIBOSOMAL RNA PROCESSING PROTEIN 7-RELATED"/>
    <property type="match status" value="1"/>
</dbReference>
<dbReference type="EMBL" id="JH000840">
    <property type="protein sequence ID" value="EGW13360.1"/>
    <property type="molecule type" value="Genomic_DNA"/>
</dbReference>
<dbReference type="Pfam" id="PF12923">
    <property type="entry name" value="RRP7"/>
    <property type="match status" value="1"/>
</dbReference>
<dbReference type="PANTHER" id="PTHR13191:SF0">
    <property type="entry name" value="RIBOSOMAL RNA-PROCESSING PROTEIN 7 HOMOLOG A-RELATED"/>
    <property type="match status" value="1"/>
</dbReference>
<sequence>MKIQCSTLRVEVDTFMKAYDKKIAGEETKAKKEGVPDEEGWVKVTHQGYRLVLEREKRRYARKELLKFYAWQHRETSRDVRGGQAED</sequence>
<dbReference type="GO" id="GO:0000028">
    <property type="term" value="P:ribosomal small subunit assembly"/>
    <property type="evidence" value="ECO:0007669"/>
    <property type="project" value="TreeGrafter"/>
</dbReference>
<evidence type="ECO:0000313" key="3">
    <source>
        <dbReference type="EMBL" id="EGW13360.1"/>
    </source>
</evidence>